<dbReference type="EMBL" id="GBRH01228185">
    <property type="protein sequence ID" value="JAD69710.1"/>
    <property type="molecule type" value="Transcribed_RNA"/>
</dbReference>
<proteinExistence type="predicted"/>
<reference evidence="1" key="1">
    <citation type="submission" date="2014-09" db="EMBL/GenBank/DDBJ databases">
        <authorList>
            <person name="Magalhaes I.L.F."/>
            <person name="Oliveira U."/>
            <person name="Santos F.R."/>
            <person name="Vidigal T.H.D.A."/>
            <person name="Brescovit A.D."/>
            <person name="Santos A.J."/>
        </authorList>
    </citation>
    <scope>NUCLEOTIDE SEQUENCE</scope>
    <source>
        <tissue evidence="1">Shoot tissue taken approximately 20 cm above the soil surface</tissue>
    </source>
</reference>
<sequence length="59" mass="7114">MATRGFLTSRRQRSTRGCPCTLGAWRKWRRWRNSWLECACLTHEFSSNELLRPIIQYIL</sequence>
<accession>A0A0A9C8J2</accession>
<reference evidence="1" key="2">
    <citation type="journal article" date="2015" name="Data Brief">
        <title>Shoot transcriptome of the giant reed, Arundo donax.</title>
        <authorList>
            <person name="Barrero R.A."/>
            <person name="Guerrero F.D."/>
            <person name="Moolhuijzen P."/>
            <person name="Goolsby J.A."/>
            <person name="Tidwell J."/>
            <person name="Bellgard S.E."/>
            <person name="Bellgard M.I."/>
        </authorList>
    </citation>
    <scope>NUCLEOTIDE SEQUENCE</scope>
    <source>
        <tissue evidence="1">Shoot tissue taken approximately 20 cm above the soil surface</tissue>
    </source>
</reference>
<organism evidence="1">
    <name type="scientific">Arundo donax</name>
    <name type="common">Giant reed</name>
    <name type="synonym">Donax arundinaceus</name>
    <dbReference type="NCBI Taxonomy" id="35708"/>
    <lineage>
        <taxon>Eukaryota</taxon>
        <taxon>Viridiplantae</taxon>
        <taxon>Streptophyta</taxon>
        <taxon>Embryophyta</taxon>
        <taxon>Tracheophyta</taxon>
        <taxon>Spermatophyta</taxon>
        <taxon>Magnoliopsida</taxon>
        <taxon>Liliopsida</taxon>
        <taxon>Poales</taxon>
        <taxon>Poaceae</taxon>
        <taxon>PACMAD clade</taxon>
        <taxon>Arundinoideae</taxon>
        <taxon>Arundineae</taxon>
        <taxon>Arundo</taxon>
    </lineage>
</organism>
<dbReference type="AlphaFoldDB" id="A0A0A9C8J2"/>
<protein>
    <submittedName>
        <fullName evidence="1">Uncharacterized protein</fullName>
    </submittedName>
</protein>
<name>A0A0A9C8J2_ARUDO</name>
<evidence type="ECO:0000313" key="1">
    <source>
        <dbReference type="EMBL" id="JAD69710.1"/>
    </source>
</evidence>